<evidence type="ECO:0000313" key="6">
    <source>
        <dbReference type="EMBL" id="RDI50020.1"/>
    </source>
</evidence>
<dbReference type="GO" id="GO:0045892">
    <property type="term" value="P:negative regulation of DNA-templated transcription"/>
    <property type="evidence" value="ECO:0007669"/>
    <property type="project" value="InterPro"/>
</dbReference>
<dbReference type="Gene3D" id="1.10.10.60">
    <property type="entry name" value="Homeodomain-like"/>
    <property type="match status" value="1"/>
</dbReference>
<dbReference type="SUPFAM" id="SSF48498">
    <property type="entry name" value="Tetracyclin repressor-like, C-terminal domain"/>
    <property type="match status" value="1"/>
</dbReference>
<sequence>MKSQQPCSVCGEPFAQRPRGRRRRYCSRSCQARAYRARRTTPAPPRRPAQAHQLTTVGIVRAAVELADREDLDALSMRRLATELGVATSSLYRYFTDRDALLAEMAELVIGDAPPPPAEPADWRSRLAHEARAEWRMYRRHPWMLPLLAQTRPPVGPALLDSLERSFAALDHRALTRDQMLTIYLTVSGLVQGLALLPGSERTPEGMGSPSVADFRAAAADLVADETHPTLARYFDPDLDGEGLDLDFDQLLEDGMALLLDGIASRHFPTTRLGDPYPPDQ</sequence>
<evidence type="ECO:0000256" key="4">
    <source>
        <dbReference type="PROSITE-ProRule" id="PRU00335"/>
    </source>
</evidence>
<dbReference type="AlphaFoldDB" id="A0A370H1Y2"/>
<feature type="DNA-binding region" description="H-T-H motif" evidence="4">
    <location>
        <begin position="76"/>
        <end position="95"/>
    </location>
</feature>
<keyword evidence="1" id="KW-0805">Transcription regulation</keyword>
<dbReference type="Proteomes" id="UP000255355">
    <property type="component" value="Unassembled WGS sequence"/>
</dbReference>
<dbReference type="STRING" id="1210089.GCA_001613165_08154"/>
<dbReference type="Gene3D" id="1.10.357.10">
    <property type="entry name" value="Tetracycline Repressor, domain 2"/>
    <property type="match status" value="1"/>
</dbReference>
<reference evidence="6 7" key="1">
    <citation type="submission" date="2018-07" db="EMBL/GenBank/DDBJ databases">
        <title>Genomic Encyclopedia of Type Strains, Phase IV (KMG-IV): sequencing the most valuable type-strain genomes for metagenomic binning, comparative biology and taxonomic classification.</title>
        <authorList>
            <person name="Goeker M."/>
        </authorList>
    </citation>
    <scope>NUCLEOTIDE SEQUENCE [LARGE SCALE GENOMIC DNA]</scope>
    <source>
        <strain evidence="6 7">DSM 44952</strain>
    </source>
</reference>
<accession>A0A370H1Y2</accession>
<evidence type="ECO:0000256" key="1">
    <source>
        <dbReference type="ARBA" id="ARBA00023015"/>
    </source>
</evidence>
<dbReference type="SUPFAM" id="SSF46689">
    <property type="entry name" value="Homeodomain-like"/>
    <property type="match status" value="1"/>
</dbReference>
<dbReference type="Pfam" id="PF02909">
    <property type="entry name" value="TetR_C_1"/>
    <property type="match status" value="1"/>
</dbReference>
<evidence type="ECO:0000256" key="3">
    <source>
        <dbReference type="ARBA" id="ARBA00023163"/>
    </source>
</evidence>
<name>A0A370H1Y2_9NOCA</name>
<keyword evidence="3" id="KW-0804">Transcription</keyword>
<dbReference type="OrthoDB" id="4540879at2"/>
<dbReference type="EMBL" id="QQAZ01000006">
    <property type="protein sequence ID" value="RDI50020.1"/>
    <property type="molecule type" value="Genomic_DNA"/>
</dbReference>
<gene>
    <name evidence="6" type="ORF">DFR68_106458</name>
</gene>
<dbReference type="GO" id="GO:0000976">
    <property type="term" value="F:transcription cis-regulatory region binding"/>
    <property type="evidence" value="ECO:0007669"/>
    <property type="project" value="TreeGrafter"/>
</dbReference>
<evidence type="ECO:0000313" key="7">
    <source>
        <dbReference type="Proteomes" id="UP000255355"/>
    </source>
</evidence>
<evidence type="ECO:0000256" key="2">
    <source>
        <dbReference type="ARBA" id="ARBA00023125"/>
    </source>
</evidence>
<proteinExistence type="predicted"/>
<keyword evidence="7" id="KW-1185">Reference proteome</keyword>
<feature type="domain" description="HTH tetR-type" evidence="5">
    <location>
        <begin position="53"/>
        <end position="113"/>
    </location>
</feature>
<dbReference type="InterPro" id="IPR001647">
    <property type="entry name" value="HTH_TetR"/>
</dbReference>
<dbReference type="Pfam" id="PF00440">
    <property type="entry name" value="TetR_N"/>
    <property type="match status" value="1"/>
</dbReference>
<dbReference type="InterPro" id="IPR009057">
    <property type="entry name" value="Homeodomain-like_sf"/>
</dbReference>
<dbReference type="PROSITE" id="PS50977">
    <property type="entry name" value="HTH_TETR_2"/>
    <property type="match status" value="1"/>
</dbReference>
<dbReference type="PANTHER" id="PTHR30055">
    <property type="entry name" value="HTH-TYPE TRANSCRIPTIONAL REGULATOR RUTR"/>
    <property type="match status" value="1"/>
</dbReference>
<evidence type="ECO:0000259" key="5">
    <source>
        <dbReference type="PROSITE" id="PS50977"/>
    </source>
</evidence>
<dbReference type="InterPro" id="IPR004111">
    <property type="entry name" value="Repressor_TetR_C"/>
</dbReference>
<dbReference type="RefSeq" id="WP_068033015.1">
    <property type="nucleotide sequence ID" value="NZ_QQAZ01000006.1"/>
</dbReference>
<dbReference type="PANTHER" id="PTHR30055:SF151">
    <property type="entry name" value="TRANSCRIPTIONAL REGULATORY PROTEIN"/>
    <property type="match status" value="1"/>
</dbReference>
<comment type="caution">
    <text evidence="6">The sequence shown here is derived from an EMBL/GenBank/DDBJ whole genome shotgun (WGS) entry which is preliminary data.</text>
</comment>
<dbReference type="GO" id="GO:0003700">
    <property type="term" value="F:DNA-binding transcription factor activity"/>
    <property type="evidence" value="ECO:0007669"/>
    <property type="project" value="TreeGrafter"/>
</dbReference>
<keyword evidence="2 4" id="KW-0238">DNA-binding</keyword>
<organism evidence="6 7">
    <name type="scientific">Nocardia mexicana</name>
    <dbReference type="NCBI Taxonomy" id="279262"/>
    <lineage>
        <taxon>Bacteria</taxon>
        <taxon>Bacillati</taxon>
        <taxon>Actinomycetota</taxon>
        <taxon>Actinomycetes</taxon>
        <taxon>Mycobacteriales</taxon>
        <taxon>Nocardiaceae</taxon>
        <taxon>Nocardia</taxon>
    </lineage>
</organism>
<protein>
    <submittedName>
        <fullName evidence="6">TetR family transcriptional regulator</fullName>
    </submittedName>
</protein>
<dbReference type="InterPro" id="IPR036271">
    <property type="entry name" value="Tet_transcr_reg_TetR-rel_C_sf"/>
</dbReference>
<dbReference type="InterPro" id="IPR050109">
    <property type="entry name" value="HTH-type_TetR-like_transc_reg"/>
</dbReference>